<accession>A0A6H9UXR7</accession>
<evidence type="ECO:0000313" key="3">
    <source>
        <dbReference type="EMBL" id="KAB1143436.1"/>
    </source>
</evidence>
<evidence type="ECO:0000256" key="1">
    <source>
        <dbReference type="SAM" id="MobiDB-lite"/>
    </source>
</evidence>
<name>A0A6H9UXR7_9ACTN</name>
<feature type="compositionally biased region" description="Acidic residues" evidence="1">
    <location>
        <begin position="1"/>
        <end position="32"/>
    </location>
</feature>
<organism evidence="3 4">
    <name type="scientific">Streptomyces luteolifulvus</name>
    <dbReference type="NCBI Taxonomy" id="2615112"/>
    <lineage>
        <taxon>Bacteria</taxon>
        <taxon>Bacillati</taxon>
        <taxon>Actinomycetota</taxon>
        <taxon>Actinomycetes</taxon>
        <taxon>Kitasatosporales</taxon>
        <taxon>Streptomycetaceae</taxon>
        <taxon>Streptomyces</taxon>
    </lineage>
</organism>
<keyword evidence="4" id="KW-1185">Reference proteome</keyword>
<evidence type="ECO:0000259" key="2">
    <source>
        <dbReference type="Pfam" id="PF14040"/>
    </source>
</evidence>
<dbReference type="InterPro" id="IPR029476">
    <property type="entry name" value="DNase_NucA_NucB"/>
</dbReference>
<dbReference type="Pfam" id="PF14040">
    <property type="entry name" value="DNase_NucA_NucB"/>
    <property type="match status" value="1"/>
</dbReference>
<proteinExistence type="predicted"/>
<dbReference type="EMBL" id="VZRB01000019">
    <property type="protein sequence ID" value="KAB1143436.1"/>
    <property type="molecule type" value="Genomic_DNA"/>
</dbReference>
<dbReference type="RefSeq" id="WP_150951383.1">
    <property type="nucleotide sequence ID" value="NZ_VZRB01000019.1"/>
</dbReference>
<dbReference type="AlphaFoldDB" id="A0A6H9UXR7"/>
<evidence type="ECO:0000313" key="4">
    <source>
        <dbReference type="Proteomes" id="UP000442707"/>
    </source>
</evidence>
<sequence>MDEDAAQESEDLPGFEPEDAEDVPDSESEDLGSFEADIPKPSEQPAPVAAAANACDDAAQQALADGQYGACVEPAELSADTVSAARDEIWKWPDWCDDHGVVNTWYITRTNGCGIFGYTLKVRDSRGRTVGGIDYLAVGYEFSARDSKRWAYQVVLLEARRWGQGTSGTKAQGKAKCKLKCKVANGSFPSQTISASKEPYGQFFIDSTIDTTRRGKQGRGRGVITWKFTNPQWGSTNPLDLSTSDVRCDTALPGRSRKPGCINPGYIPEMVYAKSGPYPELAEHIQYAQNEKNLPGKHGTTRYLERLTNTAKRNENREMACPSSLPRPEGKSCDEYPFASTWQGAATSGGNLSRRMINAQQNSQGGNALNNFYTYNRIIEKDRFLMWIKP</sequence>
<gene>
    <name evidence="3" type="ORF">F7R91_24950</name>
</gene>
<dbReference type="Proteomes" id="UP000442707">
    <property type="component" value="Unassembled WGS sequence"/>
</dbReference>
<feature type="domain" description="Deoxyribonuclease NucA/NucB" evidence="2">
    <location>
        <begin position="308"/>
        <end position="386"/>
    </location>
</feature>
<comment type="caution">
    <text evidence="3">The sequence shown here is derived from an EMBL/GenBank/DDBJ whole genome shotgun (WGS) entry which is preliminary data.</text>
</comment>
<protein>
    <recommendedName>
        <fullName evidence="2">Deoxyribonuclease NucA/NucB domain-containing protein</fullName>
    </recommendedName>
</protein>
<feature type="region of interest" description="Disordered" evidence="1">
    <location>
        <begin position="1"/>
        <end position="49"/>
    </location>
</feature>
<reference evidence="3 4" key="1">
    <citation type="submission" date="2019-09" db="EMBL/GenBank/DDBJ databases">
        <title>Screening of Novel Bioactive Compounds from Soil-Associated.</title>
        <authorList>
            <person name="Zhao S."/>
        </authorList>
    </citation>
    <scope>NUCLEOTIDE SEQUENCE [LARGE SCALE GENOMIC DNA]</scope>
    <source>
        <strain evidence="3 4">HIT-DPA4</strain>
    </source>
</reference>